<comment type="caution">
    <text evidence="1">The sequence shown here is derived from an EMBL/GenBank/DDBJ whole genome shotgun (WGS) entry which is preliminary data.</text>
</comment>
<reference evidence="2" key="1">
    <citation type="submission" date="2017-12" db="EMBL/GenBank/DDBJ databases">
        <title>Phylogenetic diversity of female urinary microbiome.</title>
        <authorList>
            <person name="Thomas-White K."/>
            <person name="Wolfe A.J."/>
        </authorList>
    </citation>
    <scope>NUCLEOTIDE SEQUENCE [LARGE SCALE GENOMIC DNA]</scope>
    <source>
        <strain evidence="2">UMB0138</strain>
    </source>
</reference>
<sequence length="152" mass="17292">MTYAASTTTFLASSNYDSALGRDAGYLDDMDYDLRVPGEILTVEVYNDYEIACLTSFGAIFVNGNEGSIHYLIEVDDRASLLKEIASYKDKAKKRQVVVYDSSQSLSDKEKKLYQKLIDRIDKRLPTYVDVNREPKWLQVLRNITGNDKSLI</sequence>
<proteinExistence type="predicted"/>
<name>A0ABV0IC64_VEIPA</name>
<dbReference type="EMBL" id="PKMC02000006">
    <property type="protein sequence ID" value="MEO9178289.1"/>
    <property type="molecule type" value="Genomic_DNA"/>
</dbReference>
<reference evidence="1 2" key="2">
    <citation type="submission" date="2024-04" db="EMBL/GenBank/DDBJ databases">
        <title>Na.</title>
        <authorList>
            <person name="Choi B."/>
        </authorList>
    </citation>
    <scope>NUCLEOTIDE SEQUENCE [LARGE SCALE GENOMIC DNA]</scope>
    <source>
        <strain evidence="1 2">UMB0138</strain>
    </source>
</reference>
<dbReference type="RefSeq" id="WP_180773324.1">
    <property type="nucleotide sequence ID" value="NZ_PKMC02000006.1"/>
</dbReference>
<accession>A0ABV0IC64</accession>
<dbReference type="Proteomes" id="UP000234197">
    <property type="component" value="Unassembled WGS sequence"/>
</dbReference>
<evidence type="ECO:0000313" key="2">
    <source>
        <dbReference type="Proteomes" id="UP000234197"/>
    </source>
</evidence>
<organism evidence="1 2">
    <name type="scientific">Veillonella parvula</name>
    <name type="common">Staphylococcus parvulus</name>
    <dbReference type="NCBI Taxonomy" id="29466"/>
    <lineage>
        <taxon>Bacteria</taxon>
        <taxon>Bacillati</taxon>
        <taxon>Bacillota</taxon>
        <taxon>Negativicutes</taxon>
        <taxon>Veillonellales</taxon>
        <taxon>Veillonellaceae</taxon>
        <taxon>Veillonella</taxon>
    </lineage>
</organism>
<protein>
    <submittedName>
        <fullName evidence="1">Uncharacterized protein</fullName>
    </submittedName>
</protein>
<gene>
    <name evidence="1" type="ORF">CYJ21_004955</name>
</gene>
<keyword evidence="2" id="KW-1185">Reference proteome</keyword>
<evidence type="ECO:0000313" key="1">
    <source>
        <dbReference type="EMBL" id="MEO9178289.1"/>
    </source>
</evidence>